<evidence type="ECO:0000313" key="3">
    <source>
        <dbReference type="Proteomes" id="UP000305921"/>
    </source>
</evidence>
<keyword evidence="1" id="KW-1133">Transmembrane helix</keyword>
<dbReference type="EMBL" id="VAWE01000001">
    <property type="protein sequence ID" value="TLQ43465.1"/>
    <property type="molecule type" value="Genomic_DNA"/>
</dbReference>
<dbReference type="Proteomes" id="UP000305921">
    <property type="component" value="Unassembled WGS sequence"/>
</dbReference>
<evidence type="ECO:0000256" key="1">
    <source>
        <dbReference type="SAM" id="Phobius"/>
    </source>
</evidence>
<proteinExistence type="predicted"/>
<organism evidence="2 3">
    <name type="scientific">Streptomyces marianii</name>
    <dbReference type="NCBI Taxonomy" id="1817406"/>
    <lineage>
        <taxon>Bacteria</taxon>
        <taxon>Bacillati</taxon>
        <taxon>Actinomycetota</taxon>
        <taxon>Actinomycetes</taxon>
        <taxon>Kitasatosporales</taxon>
        <taxon>Streptomycetaceae</taxon>
        <taxon>Streptomyces</taxon>
    </lineage>
</organism>
<reference evidence="2 3" key="1">
    <citation type="submission" date="2019-05" db="EMBL/GenBank/DDBJ databases">
        <title>Streptomyces marianii sp. nov., a novel marine actinomycete from southern coast of India.</title>
        <authorList>
            <person name="Iniyan A.M."/>
            <person name="Wink J."/>
            <person name="Ramprasad E."/>
            <person name="Ramana C.V."/>
            <person name="Bunk B."/>
            <person name="Sproer C."/>
            <person name="Joseph F.-J.R.S."/>
            <person name="Vincent S.G.P."/>
        </authorList>
    </citation>
    <scope>NUCLEOTIDE SEQUENCE [LARGE SCALE GENOMIC DNA]</scope>
    <source>
        <strain evidence="2 3">ICN19</strain>
    </source>
</reference>
<feature type="transmembrane region" description="Helical" evidence="1">
    <location>
        <begin position="12"/>
        <end position="30"/>
    </location>
</feature>
<accession>A0A5R9E331</accession>
<gene>
    <name evidence="2" type="ORF">FEF34_10195</name>
</gene>
<protein>
    <submittedName>
        <fullName evidence="2">Uncharacterized protein</fullName>
    </submittedName>
</protein>
<keyword evidence="3" id="KW-1185">Reference proteome</keyword>
<keyword evidence="1" id="KW-0812">Transmembrane</keyword>
<dbReference type="RefSeq" id="WP_138052884.1">
    <property type="nucleotide sequence ID" value="NZ_VAWE01000001.1"/>
</dbReference>
<name>A0A5R9E331_9ACTN</name>
<dbReference type="AlphaFoldDB" id="A0A5R9E331"/>
<keyword evidence="1" id="KW-0472">Membrane</keyword>
<sequence length="115" mass="12537">MSDVTLRAAGLIYPGLLLFAVAVLVVQLVAEGRRQRRTAARLAERAARPHSVNAGTAQQDAAALTLQAIREQCEDWARPTTAVTYTSRVRDNAVAGAAGLLLDLIHRHDREQRRA</sequence>
<evidence type="ECO:0000313" key="2">
    <source>
        <dbReference type="EMBL" id="TLQ43465.1"/>
    </source>
</evidence>
<comment type="caution">
    <text evidence="2">The sequence shown here is derived from an EMBL/GenBank/DDBJ whole genome shotgun (WGS) entry which is preliminary data.</text>
</comment>